<feature type="signal peptide" evidence="2">
    <location>
        <begin position="1"/>
        <end position="26"/>
    </location>
</feature>
<keyword evidence="4" id="KW-1185">Reference proteome</keyword>
<dbReference type="Proteomes" id="UP000321337">
    <property type="component" value="Unassembled WGS sequence"/>
</dbReference>
<dbReference type="AlphaFoldDB" id="A0A512LA83"/>
<evidence type="ECO:0008006" key="5">
    <source>
        <dbReference type="Google" id="ProtNLM"/>
    </source>
</evidence>
<name>A0A512LA83_9PROT</name>
<comment type="caution">
    <text evidence="3">The sequence shown here is derived from an EMBL/GenBank/DDBJ whole genome shotgun (WGS) entry which is preliminary data.</text>
</comment>
<dbReference type="InterPro" id="IPR014118">
    <property type="entry name" value="T4SS_TraV"/>
</dbReference>
<organism evidence="3 4">
    <name type="scientific">Sulfuriferula plumbiphila</name>
    <dbReference type="NCBI Taxonomy" id="171865"/>
    <lineage>
        <taxon>Bacteria</taxon>
        <taxon>Pseudomonadati</taxon>
        <taxon>Pseudomonadota</taxon>
        <taxon>Betaproteobacteria</taxon>
        <taxon>Nitrosomonadales</taxon>
        <taxon>Sulfuricellaceae</taxon>
        <taxon>Sulfuriferula</taxon>
    </lineage>
</organism>
<evidence type="ECO:0000256" key="2">
    <source>
        <dbReference type="SAM" id="SignalP"/>
    </source>
</evidence>
<dbReference type="EMBL" id="BKAD01000029">
    <property type="protein sequence ID" value="GEP31393.1"/>
    <property type="molecule type" value="Genomic_DNA"/>
</dbReference>
<evidence type="ECO:0000256" key="1">
    <source>
        <dbReference type="SAM" id="MobiDB-lite"/>
    </source>
</evidence>
<feature type="compositionally biased region" description="Low complexity" evidence="1">
    <location>
        <begin position="185"/>
        <end position="200"/>
    </location>
</feature>
<evidence type="ECO:0000313" key="3">
    <source>
        <dbReference type="EMBL" id="GEP31393.1"/>
    </source>
</evidence>
<dbReference type="OrthoDB" id="5298305at2"/>
<protein>
    <recommendedName>
        <fullName evidence="5">Type IV conjugative transfer system protein TraV</fullName>
    </recommendedName>
</protein>
<accession>A0A512LA83</accession>
<feature type="chain" id="PRO_5021817083" description="Type IV conjugative transfer system protein TraV" evidence="2">
    <location>
        <begin position="27"/>
        <end position="226"/>
    </location>
</feature>
<sequence>MTLPFISTRGITALVACVSLLLSACASISGLGGSTEYGCKAPQGMQCDSVSGNYYNAIRNDLPSQRRQTDAAGSTAAAGPRPAAVNASAVAAARLPVIGQTGTGNTPPVTLAALPLRSQARVLRLWFKPWEDADYDLYDQGFVYVQIDNGRWLIDHAQRRIRDAYAPIRPPHPAASASVSQPTTAPAKPADPGFFGAAPPENTPGPLAAPSKPLPGASDLPADDGQ</sequence>
<gene>
    <name evidence="3" type="ORF">TPL01_25310</name>
</gene>
<evidence type="ECO:0000313" key="4">
    <source>
        <dbReference type="Proteomes" id="UP000321337"/>
    </source>
</evidence>
<proteinExistence type="predicted"/>
<dbReference type="RefSeq" id="WP_147074322.1">
    <property type="nucleotide sequence ID" value="NZ_AP021884.1"/>
</dbReference>
<feature type="region of interest" description="Disordered" evidence="1">
    <location>
        <begin position="167"/>
        <end position="226"/>
    </location>
</feature>
<keyword evidence="2" id="KW-0732">Signal</keyword>
<dbReference type="Pfam" id="PF09676">
    <property type="entry name" value="TraV"/>
    <property type="match status" value="1"/>
</dbReference>
<reference evidence="3 4" key="1">
    <citation type="submission" date="2019-07" db="EMBL/GenBank/DDBJ databases">
        <title>Whole genome shotgun sequence of Thiobacillus plumbophilus NBRC 107929.</title>
        <authorList>
            <person name="Hosoyama A."/>
            <person name="Uohara A."/>
            <person name="Ohji S."/>
            <person name="Ichikawa N."/>
        </authorList>
    </citation>
    <scope>NUCLEOTIDE SEQUENCE [LARGE SCALE GENOMIC DNA]</scope>
    <source>
        <strain evidence="3 4">NBRC 107929</strain>
    </source>
</reference>